<proteinExistence type="predicted"/>
<name>A0A8X7XRX9_POPTO</name>
<accession>A0A8X7XRX9</accession>
<dbReference type="OrthoDB" id="1719291at2759"/>
<protein>
    <submittedName>
        <fullName evidence="1">Uncharacterized protein</fullName>
    </submittedName>
</protein>
<keyword evidence="2" id="KW-1185">Reference proteome</keyword>
<dbReference type="PANTHER" id="PTHR48213:SF1">
    <property type="entry name" value="PROSTATIC SPERMINE-BINDING-LIKE PROTEIN"/>
    <property type="match status" value="1"/>
</dbReference>
<dbReference type="Proteomes" id="UP000886885">
    <property type="component" value="Unassembled WGS sequence"/>
</dbReference>
<dbReference type="EMBL" id="JAAWWB010001567">
    <property type="protein sequence ID" value="KAG6735912.1"/>
    <property type="molecule type" value="Genomic_DNA"/>
</dbReference>
<reference evidence="1" key="1">
    <citation type="journal article" date="2020" name="bioRxiv">
        <title>Hybrid origin of Populus tomentosa Carr. identified through genome sequencing and phylogenomic analysis.</title>
        <authorList>
            <person name="An X."/>
            <person name="Gao K."/>
            <person name="Chen Z."/>
            <person name="Li J."/>
            <person name="Yang X."/>
            <person name="Yang X."/>
            <person name="Zhou J."/>
            <person name="Guo T."/>
            <person name="Zhao T."/>
            <person name="Huang S."/>
            <person name="Miao D."/>
            <person name="Khan W.U."/>
            <person name="Rao P."/>
            <person name="Ye M."/>
            <person name="Lei B."/>
            <person name="Liao W."/>
            <person name="Wang J."/>
            <person name="Ji L."/>
            <person name="Li Y."/>
            <person name="Guo B."/>
            <person name="Mustafa N.S."/>
            <person name="Li S."/>
            <person name="Yun Q."/>
            <person name="Keller S.R."/>
            <person name="Mao J."/>
            <person name="Zhang R."/>
            <person name="Strauss S.H."/>
        </authorList>
    </citation>
    <scope>NUCLEOTIDE SEQUENCE</scope>
    <source>
        <strain evidence="1">GM15</strain>
        <tissue evidence="1">Leaf</tissue>
    </source>
</reference>
<comment type="caution">
    <text evidence="1">The sequence shown here is derived from an EMBL/GenBank/DDBJ whole genome shotgun (WGS) entry which is preliminary data.</text>
</comment>
<evidence type="ECO:0000313" key="1">
    <source>
        <dbReference type="EMBL" id="KAG6735912.1"/>
    </source>
</evidence>
<gene>
    <name evidence="1" type="ORF">POTOM_061408</name>
</gene>
<organism evidence="1 2">
    <name type="scientific">Populus tomentosa</name>
    <name type="common">Chinese white poplar</name>
    <dbReference type="NCBI Taxonomy" id="118781"/>
    <lineage>
        <taxon>Eukaryota</taxon>
        <taxon>Viridiplantae</taxon>
        <taxon>Streptophyta</taxon>
        <taxon>Embryophyta</taxon>
        <taxon>Tracheophyta</taxon>
        <taxon>Spermatophyta</taxon>
        <taxon>Magnoliopsida</taxon>
        <taxon>eudicotyledons</taxon>
        <taxon>Gunneridae</taxon>
        <taxon>Pentapetalae</taxon>
        <taxon>rosids</taxon>
        <taxon>fabids</taxon>
        <taxon>Malpighiales</taxon>
        <taxon>Salicaceae</taxon>
        <taxon>Saliceae</taxon>
        <taxon>Populus</taxon>
    </lineage>
</organism>
<dbReference type="PANTHER" id="PTHR48213">
    <property type="entry name" value="VID27-LIKE PROTEIN"/>
    <property type="match status" value="1"/>
</dbReference>
<sequence>MAGKSITMKPIFLEQDAVFLDEANDFSNWELINESDAEDSDTDSLQSLENGFVSWSSPRSPKTSQEIVAQDTQQDRDVVFHFNSHDHEVDDDDDGCVYRGRPILFPAARIQYVDFDDEEDDDDGHGLNDELVPWNVSGKLGGQRISEVRQKGLAEEEIEGKIVAGVENDGNFELVLCKDLTFGGGWLDVISGILLDEFLAYICVCVRVELVECKWGNGLSVRVRVFGWNSGNLERQGWVVIAKWST</sequence>
<evidence type="ECO:0000313" key="2">
    <source>
        <dbReference type="Proteomes" id="UP000886885"/>
    </source>
</evidence>
<dbReference type="AlphaFoldDB" id="A0A8X7XRX9"/>